<name>A0A0Q4B5T3_9BACT</name>
<reference evidence="1" key="1">
    <citation type="submission" date="2015-08" db="EMBL/GenBank/DDBJ databases">
        <title>Candidatus Bacteriodes Periocalifornicus.</title>
        <authorList>
            <person name="McLean J.S."/>
            <person name="Kelley S."/>
        </authorList>
    </citation>
    <scope>NUCLEOTIDE SEQUENCE [LARGE SCALE GENOMIC DNA]</scope>
    <source>
        <strain evidence="1">12B</strain>
    </source>
</reference>
<gene>
    <name evidence="1" type="ORF">AL399_02950</name>
</gene>
<dbReference type="EMBL" id="LIIK01000009">
    <property type="protein sequence ID" value="KQM09234.1"/>
    <property type="molecule type" value="Genomic_DNA"/>
</dbReference>
<dbReference type="Proteomes" id="UP000054172">
    <property type="component" value="Unassembled WGS sequence"/>
</dbReference>
<dbReference type="AlphaFoldDB" id="A0A0Q4B5T3"/>
<sequence length="263" mass="29920">MAIVIPHRPKYRGRHRYIYYLLGDTLCLRTRPTRVADPRSPAQIAQRLKMRLASHFLSGFKPFVEQGFAPEVKENFRRVGAYHCALSHLMRNALVPEEGGMVIDTSRVCLAEGRDNPMCSPKARLEGDSLRITWEGGLPRGCREVLVGFWNRDKGESKCYNFYIQEIDGSILIRLPKDWKGNTLDIWLAPLGSGEKGRYTSVHLQFEPNASGKQNGKQPRAIPGLSGRIQDLMRAKKSRSNECKSLNPRRIRVVDVYSGVRRL</sequence>
<accession>A0A0Q4B5T3</accession>
<dbReference type="Pfam" id="PF19781">
    <property type="entry name" value="DUF6266"/>
    <property type="match status" value="1"/>
</dbReference>
<dbReference type="InterPro" id="IPR046233">
    <property type="entry name" value="DUF6266"/>
</dbReference>
<comment type="caution">
    <text evidence="1">The sequence shown here is derived from an EMBL/GenBank/DDBJ whole genome shotgun (WGS) entry which is preliminary data.</text>
</comment>
<evidence type="ECO:0000313" key="1">
    <source>
        <dbReference type="EMBL" id="KQM09234.1"/>
    </source>
</evidence>
<protein>
    <submittedName>
        <fullName evidence="1">Uncharacterized protein</fullName>
    </submittedName>
</protein>
<organism evidence="1 2">
    <name type="scientific">Candidatus [Bacteroides] periocalifornicus</name>
    <dbReference type="NCBI Taxonomy" id="1702214"/>
    <lineage>
        <taxon>Bacteria</taxon>
        <taxon>Pseudomonadati</taxon>
        <taxon>Bacteroidota</taxon>
    </lineage>
</organism>
<dbReference type="PATRIC" id="fig|1702214.3.peg.953"/>
<evidence type="ECO:0000313" key="2">
    <source>
        <dbReference type="Proteomes" id="UP000054172"/>
    </source>
</evidence>
<keyword evidence="2" id="KW-1185">Reference proteome</keyword>
<proteinExistence type="predicted"/>